<accession>A0AC58NH09</accession>
<keyword evidence="1" id="KW-1185">Reference proteome</keyword>
<evidence type="ECO:0000313" key="2">
    <source>
        <dbReference type="RefSeq" id="XP_073940937.1"/>
    </source>
</evidence>
<dbReference type="RefSeq" id="XP_073940937.1">
    <property type="nucleotide sequence ID" value="XM_074084836.1"/>
</dbReference>
<dbReference type="Proteomes" id="UP001732720">
    <property type="component" value="Chromosome 8"/>
</dbReference>
<name>A0AC58NH09_CASCN</name>
<sequence>MLGKKASSQAALVVGPQPSSPVLRIRLPAEKTQARGLELEEHFFEMKQKLNLFYCTQKNEGPLQFVKEDDGVGKAQDAFWLQSLITDVFHGEGFQKMEEYLQKENQFPQKYNHLLLHDLDRAINKELDKNEFQQVSLLLKCIQKFIKDDIKEDEPLLIQQGLISKMVSWFERITGFLTIESFASDTSLTDVTEDFFDTALITCRNSSKGKTQMLDSFLLSLGFLVTEKTINHLIQQQALRTLNCILSTTPLEERKKLPLSEGACCVMKDFGRTILTVGDYDQQVALSEALCRMTTRMSRDDLVYQWFDDEILADAFKEIKGREFETDIRQFLNHLNNRLGDQRRVYSFPCIAAFADGHEMKKPADEKLEEFWIDFNLGSQSVTFYIDNAESVLWDPIRVLKEAVVNFSIRETERMQIFIIYLKKPIIISKKEVMKIEIHFDLQFNITQASVQALGEDKQMLPEEMEISELFRKFEKQDSESPSSHERETEQVEESVNLAEVTGAGDDSCLITLQLNDPPELPVSIGSWEEGCGLCPFNYRKHLFSDGNQDSSSNTSERSWTSNNKRKSLKPYSRRRRSRVKSTIRILPLSPVSSGSDRKKDQATLLTPVWKSTTKPNNATLPKISETKLQGSFAEDSPENSASKIELQSPHPLSLSSSEHSEVEENVPQIINQESLMENTNFKHKLQNLEDREIPDGSFAKPKQSKLEEDVPGSPDVAAVSTPFLEDVPENLNGSAFVTALENFTRELRRKYEHRHRRSPPYLERAKQAPDCLMKLLNQIHMCRLNKLEEFHNFVLQEFSNLEKDIEDLEHLEKDALEFWGKQSADLQSFCDLRVQSLRLLLPSYLGISPHLLESLEGK</sequence>
<reference evidence="2" key="1">
    <citation type="submission" date="2025-08" db="UniProtKB">
        <authorList>
            <consortium name="RefSeq"/>
        </authorList>
    </citation>
    <scope>IDENTIFICATION</scope>
</reference>
<organism evidence="1 2">
    <name type="scientific">Castor canadensis</name>
    <name type="common">American beaver</name>
    <dbReference type="NCBI Taxonomy" id="51338"/>
    <lineage>
        <taxon>Eukaryota</taxon>
        <taxon>Metazoa</taxon>
        <taxon>Chordata</taxon>
        <taxon>Craniata</taxon>
        <taxon>Vertebrata</taxon>
        <taxon>Euteleostomi</taxon>
        <taxon>Mammalia</taxon>
        <taxon>Eutheria</taxon>
        <taxon>Euarchontoglires</taxon>
        <taxon>Glires</taxon>
        <taxon>Rodentia</taxon>
        <taxon>Castorimorpha</taxon>
        <taxon>Castoridae</taxon>
        <taxon>Castor</taxon>
    </lineage>
</organism>
<gene>
    <name evidence="2" type="primary">Sycp2l</name>
</gene>
<evidence type="ECO:0000313" key="1">
    <source>
        <dbReference type="Proteomes" id="UP001732720"/>
    </source>
</evidence>
<proteinExistence type="predicted"/>
<protein>
    <submittedName>
        <fullName evidence="2">Synaptonemal complex protein 2-like</fullName>
    </submittedName>
</protein>